<evidence type="ECO:0000313" key="3">
    <source>
        <dbReference type="Proteomes" id="UP000622890"/>
    </source>
</evidence>
<comment type="caution">
    <text evidence="2">The sequence shown here is derived from an EMBL/GenBank/DDBJ whole genome shotgun (WGS) entry which is preliminary data.</text>
</comment>
<dbReference type="InterPro" id="IPR009476">
    <property type="entry name" value="DUF1097"/>
</dbReference>
<name>A0A934SRU8_9BURK</name>
<protein>
    <submittedName>
        <fullName evidence="2">DUF1097 domain-containing protein</fullName>
    </submittedName>
</protein>
<organism evidence="2 3">
    <name type="scientific">Noviherbaspirillum pedocola</name>
    <dbReference type="NCBI Taxonomy" id="2801341"/>
    <lineage>
        <taxon>Bacteria</taxon>
        <taxon>Pseudomonadati</taxon>
        <taxon>Pseudomonadota</taxon>
        <taxon>Betaproteobacteria</taxon>
        <taxon>Burkholderiales</taxon>
        <taxon>Oxalobacteraceae</taxon>
        <taxon>Noviherbaspirillum</taxon>
    </lineage>
</organism>
<keyword evidence="1" id="KW-0812">Transmembrane</keyword>
<keyword evidence="3" id="KW-1185">Reference proteome</keyword>
<feature type="transmembrane region" description="Helical" evidence="1">
    <location>
        <begin position="136"/>
        <end position="155"/>
    </location>
</feature>
<dbReference type="Pfam" id="PF06496">
    <property type="entry name" value="DUF1097"/>
    <property type="match status" value="1"/>
</dbReference>
<keyword evidence="1" id="KW-1133">Transmembrane helix</keyword>
<dbReference type="RefSeq" id="WP_200592195.1">
    <property type="nucleotide sequence ID" value="NZ_JAEPBG010000004.1"/>
</dbReference>
<proteinExistence type="predicted"/>
<dbReference type="Proteomes" id="UP000622890">
    <property type="component" value="Unassembled WGS sequence"/>
</dbReference>
<feature type="transmembrane region" description="Helical" evidence="1">
    <location>
        <begin position="108"/>
        <end position="129"/>
    </location>
</feature>
<feature type="transmembrane region" description="Helical" evidence="1">
    <location>
        <begin position="81"/>
        <end position="102"/>
    </location>
</feature>
<reference evidence="2" key="1">
    <citation type="submission" date="2021-01" db="EMBL/GenBank/DDBJ databases">
        <title>Genome sequence of strain Noviherbaspirillum sp. DKR-6.</title>
        <authorList>
            <person name="Chaudhary D.K."/>
        </authorList>
    </citation>
    <scope>NUCLEOTIDE SEQUENCE</scope>
    <source>
        <strain evidence="2">DKR-6</strain>
    </source>
</reference>
<evidence type="ECO:0000313" key="2">
    <source>
        <dbReference type="EMBL" id="MBK4735435.1"/>
    </source>
</evidence>
<gene>
    <name evidence="2" type="ORF">JJB74_12490</name>
</gene>
<dbReference type="EMBL" id="JAEPBG010000004">
    <property type="protein sequence ID" value="MBK4735435.1"/>
    <property type="molecule type" value="Genomic_DNA"/>
</dbReference>
<feature type="transmembrane region" description="Helical" evidence="1">
    <location>
        <begin position="53"/>
        <end position="74"/>
    </location>
</feature>
<evidence type="ECO:0000256" key="1">
    <source>
        <dbReference type="SAM" id="Phobius"/>
    </source>
</evidence>
<sequence>MSKLPGEVVASLLAVTTVLISLPPLHLPPWAIFIGWAATYAMGGPTPQNMKRIWPVMPVGSFFAFLIVLGFGAASKYFEGGAFIVAQMVILFCLNATMMLLARLPGLGFLPGMFFGFASYFATVFGGFGPVPHDPLMALLAVLPMNALGPVYAWLKHRYSAPETHAEALPRLAEQGQA</sequence>
<accession>A0A934SRU8</accession>
<keyword evidence="1" id="KW-0472">Membrane</keyword>
<dbReference type="AlphaFoldDB" id="A0A934SRU8"/>